<feature type="transmembrane region" description="Helical" evidence="6">
    <location>
        <begin position="262"/>
        <end position="283"/>
    </location>
</feature>
<dbReference type="Pfam" id="PF07690">
    <property type="entry name" value="MFS_1"/>
    <property type="match status" value="1"/>
</dbReference>
<dbReference type="EMBL" id="DVFI01000086">
    <property type="protein sequence ID" value="HIQ63034.1"/>
    <property type="molecule type" value="Genomic_DNA"/>
</dbReference>
<evidence type="ECO:0000256" key="4">
    <source>
        <dbReference type="ARBA" id="ARBA00022989"/>
    </source>
</evidence>
<keyword evidence="5 6" id="KW-0472">Membrane</keyword>
<feature type="transmembrane region" description="Helical" evidence="6">
    <location>
        <begin position="77"/>
        <end position="97"/>
    </location>
</feature>
<feature type="transmembrane region" description="Helical" evidence="6">
    <location>
        <begin position="295"/>
        <end position="313"/>
    </location>
</feature>
<evidence type="ECO:0000313" key="9">
    <source>
        <dbReference type="Proteomes" id="UP000886819"/>
    </source>
</evidence>
<evidence type="ECO:0000256" key="5">
    <source>
        <dbReference type="ARBA" id="ARBA00023136"/>
    </source>
</evidence>
<comment type="subcellular location">
    <subcellularLocation>
        <location evidence="1">Cell membrane</location>
        <topology evidence="1">Multi-pass membrane protein</topology>
    </subcellularLocation>
</comment>
<keyword evidence="3 6" id="KW-0812">Transmembrane</keyword>
<feature type="transmembrane region" description="Helical" evidence="6">
    <location>
        <begin position="229"/>
        <end position="250"/>
    </location>
</feature>
<evidence type="ECO:0000256" key="6">
    <source>
        <dbReference type="SAM" id="Phobius"/>
    </source>
</evidence>
<dbReference type="SUPFAM" id="SSF103473">
    <property type="entry name" value="MFS general substrate transporter"/>
    <property type="match status" value="1"/>
</dbReference>
<feature type="transmembrane region" description="Helical" evidence="6">
    <location>
        <begin position="175"/>
        <end position="195"/>
    </location>
</feature>
<protein>
    <submittedName>
        <fullName evidence="8">MFS transporter</fullName>
    </submittedName>
</protein>
<evidence type="ECO:0000259" key="7">
    <source>
        <dbReference type="PROSITE" id="PS50850"/>
    </source>
</evidence>
<sequence length="422" mass="45515">MKLNYKRTLLVGLAFFSICAFWQLYDQVVPLMLKNTFHIGDTLAGVIMALDNILALFLLPLFGALSDRCACAWGRRMPFIVCGTAVAVVLIVVLPMADVAANLPAFLTLLGLLLLTMGTYRSPAVALMPDLTPKPLRSKGNAMINLMGAAGGMLTLVMIKVLVQSREGVRDDYRPVFAAVAVLMAAAVAVLALTIRERRLAAEAGEESGETPAPAEGGERLSPEARRSLLFILASVALWFMGYNAVTSAFSKYMQAVWGKNVGDSSLCLLVANAGAIVSYLPVGVLSSRFGRKRMIQFGVLLLAVCFGSAVCFAEFSPVLYGMFALVGCAWACINVNSYPMVVELSRGPSVGKYTGYYYTFSMAAQIVTPVLSGFLLENVGYWTLFPYATVMVLASFVTISLSRHGDNRPEPPASRLESFDV</sequence>
<dbReference type="PROSITE" id="PS50850">
    <property type="entry name" value="MFS"/>
    <property type="match status" value="1"/>
</dbReference>
<dbReference type="AlphaFoldDB" id="A0A9D1CJU3"/>
<organism evidence="8 9">
    <name type="scientific">Candidatus Avichristensenella intestinipullorum</name>
    <dbReference type="NCBI Taxonomy" id="2840693"/>
    <lineage>
        <taxon>Bacteria</taxon>
        <taxon>Bacillati</taxon>
        <taxon>Bacillota</taxon>
        <taxon>Clostridia</taxon>
        <taxon>Candidatus Avichristensenella</taxon>
    </lineage>
</organism>
<feature type="domain" description="Major facilitator superfamily (MFS) profile" evidence="7">
    <location>
        <begin position="1"/>
        <end position="407"/>
    </location>
</feature>
<feature type="transmembrane region" description="Helical" evidence="6">
    <location>
        <begin position="319"/>
        <end position="336"/>
    </location>
</feature>
<dbReference type="GO" id="GO:0005886">
    <property type="term" value="C:plasma membrane"/>
    <property type="evidence" value="ECO:0007669"/>
    <property type="project" value="UniProtKB-SubCell"/>
</dbReference>
<dbReference type="Proteomes" id="UP000886819">
    <property type="component" value="Unassembled WGS sequence"/>
</dbReference>
<feature type="transmembrane region" description="Helical" evidence="6">
    <location>
        <begin position="103"/>
        <end position="121"/>
    </location>
</feature>
<reference evidence="8" key="2">
    <citation type="journal article" date="2021" name="PeerJ">
        <title>Extensive microbial diversity within the chicken gut microbiome revealed by metagenomics and culture.</title>
        <authorList>
            <person name="Gilroy R."/>
            <person name="Ravi A."/>
            <person name="Getino M."/>
            <person name="Pursley I."/>
            <person name="Horton D.L."/>
            <person name="Alikhan N.F."/>
            <person name="Baker D."/>
            <person name="Gharbi K."/>
            <person name="Hall N."/>
            <person name="Watson M."/>
            <person name="Adriaenssens E.M."/>
            <person name="Foster-Nyarko E."/>
            <person name="Jarju S."/>
            <person name="Secka A."/>
            <person name="Antonio M."/>
            <person name="Oren A."/>
            <person name="Chaudhuri R.R."/>
            <person name="La Ragione R."/>
            <person name="Hildebrand F."/>
            <person name="Pallen M.J."/>
        </authorList>
    </citation>
    <scope>NUCLEOTIDE SEQUENCE</scope>
    <source>
        <strain evidence="8">ChiHile30-977</strain>
    </source>
</reference>
<feature type="transmembrane region" description="Helical" evidence="6">
    <location>
        <begin position="357"/>
        <end position="376"/>
    </location>
</feature>
<name>A0A9D1CJU3_9FIRM</name>
<feature type="transmembrane region" description="Helical" evidence="6">
    <location>
        <begin position="142"/>
        <end position="163"/>
    </location>
</feature>
<keyword evidence="2" id="KW-0813">Transport</keyword>
<keyword evidence="4 6" id="KW-1133">Transmembrane helix</keyword>
<evidence type="ECO:0000256" key="2">
    <source>
        <dbReference type="ARBA" id="ARBA00022448"/>
    </source>
</evidence>
<comment type="caution">
    <text evidence="8">The sequence shown here is derived from an EMBL/GenBank/DDBJ whole genome shotgun (WGS) entry which is preliminary data.</text>
</comment>
<dbReference type="PANTHER" id="PTHR23528:SF1">
    <property type="entry name" value="MAJOR FACILITATOR SUPERFAMILY (MFS) PROFILE DOMAIN-CONTAINING PROTEIN"/>
    <property type="match status" value="1"/>
</dbReference>
<accession>A0A9D1CJU3</accession>
<evidence type="ECO:0000256" key="1">
    <source>
        <dbReference type="ARBA" id="ARBA00004651"/>
    </source>
</evidence>
<feature type="transmembrane region" description="Helical" evidence="6">
    <location>
        <begin position="382"/>
        <end position="402"/>
    </location>
</feature>
<dbReference type="PANTHER" id="PTHR23528">
    <property type="match status" value="1"/>
</dbReference>
<feature type="transmembrane region" description="Helical" evidence="6">
    <location>
        <begin position="42"/>
        <end position="65"/>
    </location>
</feature>
<dbReference type="Gene3D" id="1.20.1250.20">
    <property type="entry name" value="MFS general substrate transporter like domains"/>
    <property type="match status" value="2"/>
</dbReference>
<gene>
    <name evidence="8" type="ORF">IAA66_05535</name>
</gene>
<reference evidence="8" key="1">
    <citation type="submission" date="2020-10" db="EMBL/GenBank/DDBJ databases">
        <authorList>
            <person name="Gilroy R."/>
        </authorList>
    </citation>
    <scope>NUCLEOTIDE SEQUENCE</scope>
    <source>
        <strain evidence="8">ChiHile30-977</strain>
    </source>
</reference>
<dbReference type="InterPro" id="IPR020846">
    <property type="entry name" value="MFS_dom"/>
</dbReference>
<dbReference type="InterPro" id="IPR011701">
    <property type="entry name" value="MFS"/>
</dbReference>
<evidence type="ECO:0000313" key="8">
    <source>
        <dbReference type="EMBL" id="HIQ63034.1"/>
    </source>
</evidence>
<dbReference type="InterPro" id="IPR036259">
    <property type="entry name" value="MFS_trans_sf"/>
</dbReference>
<evidence type="ECO:0000256" key="3">
    <source>
        <dbReference type="ARBA" id="ARBA00022692"/>
    </source>
</evidence>
<dbReference type="GO" id="GO:0022857">
    <property type="term" value="F:transmembrane transporter activity"/>
    <property type="evidence" value="ECO:0007669"/>
    <property type="project" value="InterPro"/>
</dbReference>
<proteinExistence type="predicted"/>